<feature type="domain" description="Response regulatory" evidence="2">
    <location>
        <begin position="4"/>
        <end position="131"/>
    </location>
</feature>
<keyword evidence="4" id="KW-1185">Reference proteome</keyword>
<name>A0ABU9DWX1_9FLAO</name>
<dbReference type="PROSITE" id="PS50110">
    <property type="entry name" value="RESPONSE_REGULATORY"/>
    <property type="match status" value="1"/>
</dbReference>
<protein>
    <submittedName>
        <fullName evidence="3">Response regulator</fullName>
    </submittedName>
</protein>
<accession>A0ABU9DWX1</accession>
<sequence length="218" mass="24940">MEVNVLMIDDHPPIIEGYKSILSYNSHGYVLNITTALSCESAYELISTTKNSFEIVMIDYTMPPYLERNIECGTDLVPIIRKYLGQSKIMILTSHSESFLLLKLLNECNPEGLLVKSDIMAEEFLEAFDAVVRGENYYSSTITRLKQEVKETAKVLDSYNRQIIMLLAQGIKTKNLPDYLYLSKSAVDKRKAFIKEFFCIEKGNDEDILREARKKGLI</sequence>
<dbReference type="SMART" id="SM00448">
    <property type="entry name" value="REC"/>
    <property type="match status" value="1"/>
</dbReference>
<dbReference type="InterPro" id="IPR011006">
    <property type="entry name" value="CheY-like_superfamily"/>
</dbReference>
<reference evidence="3 4" key="1">
    <citation type="submission" date="2024-04" db="EMBL/GenBank/DDBJ databases">
        <title>draft genome sequnece of Flavobacterium buctense JCM 30750.</title>
        <authorList>
            <person name="Kim D.-U."/>
        </authorList>
    </citation>
    <scope>NUCLEOTIDE SEQUENCE [LARGE SCALE GENOMIC DNA]</scope>
    <source>
        <strain evidence="3 4">JCM 30750</strain>
    </source>
</reference>
<organism evidence="3 4">
    <name type="scientific">Flavobacterium buctense</name>
    <dbReference type="NCBI Taxonomy" id="1648146"/>
    <lineage>
        <taxon>Bacteria</taxon>
        <taxon>Pseudomonadati</taxon>
        <taxon>Bacteroidota</taxon>
        <taxon>Flavobacteriia</taxon>
        <taxon>Flavobacteriales</taxon>
        <taxon>Flavobacteriaceae</taxon>
        <taxon>Flavobacterium</taxon>
    </lineage>
</organism>
<dbReference type="InterPro" id="IPR051015">
    <property type="entry name" value="EvgA-like"/>
</dbReference>
<dbReference type="Proteomes" id="UP001491349">
    <property type="component" value="Unassembled WGS sequence"/>
</dbReference>
<feature type="modified residue" description="4-aspartylphosphate" evidence="1">
    <location>
        <position position="59"/>
    </location>
</feature>
<comment type="caution">
    <text evidence="3">The sequence shown here is derived from an EMBL/GenBank/DDBJ whole genome shotgun (WGS) entry which is preliminary data.</text>
</comment>
<dbReference type="InterPro" id="IPR001789">
    <property type="entry name" value="Sig_transdc_resp-reg_receiver"/>
</dbReference>
<keyword evidence="1" id="KW-0597">Phosphoprotein</keyword>
<dbReference type="SUPFAM" id="SSF52172">
    <property type="entry name" value="CheY-like"/>
    <property type="match status" value="1"/>
</dbReference>
<dbReference type="PANTHER" id="PTHR45566:SF2">
    <property type="entry name" value="NARL SUBFAMILY"/>
    <property type="match status" value="1"/>
</dbReference>
<dbReference type="RefSeq" id="WP_187659051.1">
    <property type="nucleotide sequence ID" value="NZ_JACTAB010000001.1"/>
</dbReference>
<proteinExistence type="predicted"/>
<dbReference type="PANTHER" id="PTHR45566">
    <property type="entry name" value="HTH-TYPE TRANSCRIPTIONAL REGULATOR YHJB-RELATED"/>
    <property type="match status" value="1"/>
</dbReference>
<evidence type="ECO:0000256" key="1">
    <source>
        <dbReference type="PROSITE-ProRule" id="PRU00169"/>
    </source>
</evidence>
<dbReference type="Pfam" id="PF00072">
    <property type="entry name" value="Response_reg"/>
    <property type="match status" value="1"/>
</dbReference>
<gene>
    <name evidence="3" type="ORF">WMW71_01010</name>
</gene>
<evidence type="ECO:0000259" key="2">
    <source>
        <dbReference type="PROSITE" id="PS50110"/>
    </source>
</evidence>
<evidence type="ECO:0000313" key="3">
    <source>
        <dbReference type="EMBL" id="MEK8178905.1"/>
    </source>
</evidence>
<evidence type="ECO:0000313" key="4">
    <source>
        <dbReference type="Proteomes" id="UP001491349"/>
    </source>
</evidence>
<dbReference type="Gene3D" id="3.40.50.2300">
    <property type="match status" value="1"/>
</dbReference>
<dbReference type="EMBL" id="JBBPCB010000001">
    <property type="protein sequence ID" value="MEK8178905.1"/>
    <property type="molecule type" value="Genomic_DNA"/>
</dbReference>